<dbReference type="EMBL" id="JBHUOP010000002">
    <property type="protein sequence ID" value="MFD2840007.1"/>
    <property type="molecule type" value="Genomic_DNA"/>
</dbReference>
<feature type="transmembrane region" description="Helical" evidence="8">
    <location>
        <begin position="36"/>
        <end position="56"/>
    </location>
</feature>
<proteinExistence type="inferred from homology"/>
<evidence type="ECO:0000256" key="7">
    <source>
        <dbReference type="ARBA" id="ARBA00023136"/>
    </source>
</evidence>
<evidence type="ECO:0000256" key="4">
    <source>
        <dbReference type="ARBA" id="ARBA00022475"/>
    </source>
</evidence>
<feature type="transmembrane region" description="Helical" evidence="8">
    <location>
        <begin position="330"/>
        <end position="349"/>
    </location>
</feature>
<feature type="transmembrane region" description="Helical" evidence="8">
    <location>
        <begin position="263"/>
        <end position="288"/>
    </location>
</feature>
<name>A0ABW5XD22_9MICO</name>
<dbReference type="Proteomes" id="UP001597391">
    <property type="component" value="Unassembled WGS sequence"/>
</dbReference>
<evidence type="ECO:0000256" key="1">
    <source>
        <dbReference type="ARBA" id="ARBA00004651"/>
    </source>
</evidence>
<dbReference type="RefSeq" id="WP_377465631.1">
    <property type="nucleotide sequence ID" value="NZ_JBHUOP010000002.1"/>
</dbReference>
<evidence type="ECO:0000256" key="6">
    <source>
        <dbReference type="ARBA" id="ARBA00022989"/>
    </source>
</evidence>
<feature type="transmembrane region" description="Helical" evidence="8">
    <location>
        <begin position="300"/>
        <end position="318"/>
    </location>
</feature>
<evidence type="ECO:0000256" key="8">
    <source>
        <dbReference type="SAM" id="Phobius"/>
    </source>
</evidence>
<keyword evidence="4" id="KW-1003">Cell membrane</keyword>
<dbReference type="Gene3D" id="1.10.3470.10">
    <property type="entry name" value="ABC transporter involved in vitamin B12 uptake, BtuC"/>
    <property type="match status" value="1"/>
</dbReference>
<dbReference type="PANTHER" id="PTHR30472:SF24">
    <property type="entry name" value="FERRIC ENTEROBACTIN TRANSPORT SYSTEM PERMEASE PROTEIN FEPG"/>
    <property type="match status" value="1"/>
</dbReference>
<dbReference type="SUPFAM" id="SSF81345">
    <property type="entry name" value="ABC transporter involved in vitamin B12 uptake, BtuC"/>
    <property type="match status" value="1"/>
</dbReference>
<dbReference type="InterPro" id="IPR037294">
    <property type="entry name" value="ABC_BtuC-like"/>
</dbReference>
<feature type="transmembrane region" description="Helical" evidence="8">
    <location>
        <begin position="175"/>
        <end position="194"/>
    </location>
</feature>
<dbReference type="InterPro" id="IPR000522">
    <property type="entry name" value="ABC_transptr_permease_BtuC"/>
</dbReference>
<gene>
    <name evidence="9" type="ORF">ACFSYH_05410</name>
</gene>
<keyword evidence="3" id="KW-0813">Transport</keyword>
<sequence length="358" mass="37170">MTLSKLASRNEASGQLSAVDAAQLQYWRRRNNRRTIMGYVVLGSLVAALFLGSLMIGERFYPLTDVVRVVLGEQVPGASFTVGELRLPRAVAGILAGFAFGVAGATTQTLLRNPLASPDIIGISQGASAGAVIAIVFFSLSDAAVSLAAFGGALTTALAIYFLSYKGAFQGTRLILIGIGVAAMLSSVISYALSKAAAWDIQAAMRWMTGSLNGVSWSQIAPLALVSLLLPVVLLQHRNLEALRLGASSATALGVQVERSRVVLLFGAVILLAFATSVAGPVAFVAFMSGPIAARLIRPGANLLVPAGCVGAILVLAADLIGQFAFPTRYPVGVITGLLGAPYLVFLLIRTNQGGRSL</sequence>
<comment type="similarity">
    <text evidence="2">Belongs to the binding-protein-dependent transport system permease family. FecCD subfamily.</text>
</comment>
<keyword evidence="10" id="KW-1185">Reference proteome</keyword>
<dbReference type="PANTHER" id="PTHR30472">
    <property type="entry name" value="FERRIC ENTEROBACTIN TRANSPORT SYSTEM PERMEASE PROTEIN"/>
    <property type="match status" value="1"/>
</dbReference>
<dbReference type="Pfam" id="PF01032">
    <property type="entry name" value="FecCD"/>
    <property type="match status" value="1"/>
</dbReference>
<evidence type="ECO:0000313" key="9">
    <source>
        <dbReference type="EMBL" id="MFD2840007.1"/>
    </source>
</evidence>
<keyword evidence="5 8" id="KW-0812">Transmembrane</keyword>
<protein>
    <submittedName>
        <fullName evidence="9">FecCD family ABC transporter permease</fullName>
    </submittedName>
</protein>
<evidence type="ECO:0000256" key="2">
    <source>
        <dbReference type="ARBA" id="ARBA00007935"/>
    </source>
</evidence>
<evidence type="ECO:0000256" key="3">
    <source>
        <dbReference type="ARBA" id="ARBA00022448"/>
    </source>
</evidence>
<feature type="transmembrane region" description="Helical" evidence="8">
    <location>
        <begin position="144"/>
        <end position="163"/>
    </location>
</feature>
<feature type="transmembrane region" description="Helical" evidence="8">
    <location>
        <begin position="214"/>
        <end position="235"/>
    </location>
</feature>
<reference evidence="10" key="1">
    <citation type="journal article" date="2019" name="Int. J. Syst. Evol. Microbiol.">
        <title>The Global Catalogue of Microorganisms (GCM) 10K type strain sequencing project: providing services to taxonomists for standard genome sequencing and annotation.</title>
        <authorList>
            <consortium name="The Broad Institute Genomics Platform"/>
            <consortium name="The Broad Institute Genome Sequencing Center for Infectious Disease"/>
            <person name="Wu L."/>
            <person name="Ma J."/>
        </authorList>
    </citation>
    <scope>NUCLEOTIDE SEQUENCE [LARGE SCALE GENOMIC DNA]</scope>
    <source>
        <strain evidence="10">KCTC 33576</strain>
    </source>
</reference>
<dbReference type="CDD" id="cd06550">
    <property type="entry name" value="TM_ABC_iron-siderophores_like"/>
    <property type="match status" value="1"/>
</dbReference>
<keyword evidence="6 8" id="KW-1133">Transmembrane helix</keyword>
<evidence type="ECO:0000256" key="5">
    <source>
        <dbReference type="ARBA" id="ARBA00022692"/>
    </source>
</evidence>
<keyword evidence="7 8" id="KW-0472">Membrane</keyword>
<organism evidence="9 10">
    <name type="scientific">Populibacterium corticicola</name>
    <dbReference type="NCBI Taxonomy" id="1812826"/>
    <lineage>
        <taxon>Bacteria</taxon>
        <taxon>Bacillati</taxon>
        <taxon>Actinomycetota</taxon>
        <taxon>Actinomycetes</taxon>
        <taxon>Micrococcales</taxon>
        <taxon>Jonesiaceae</taxon>
        <taxon>Populibacterium</taxon>
    </lineage>
</organism>
<comment type="subcellular location">
    <subcellularLocation>
        <location evidence="1">Cell membrane</location>
        <topology evidence="1">Multi-pass membrane protein</topology>
    </subcellularLocation>
</comment>
<evidence type="ECO:0000313" key="10">
    <source>
        <dbReference type="Proteomes" id="UP001597391"/>
    </source>
</evidence>
<feature type="transmembrane region" description="Helical" evidence="8">
    <location>
        <begin position="120"/>
        <end position="138"/>
    </location>
</feature>
<accession>A0ABW5XD22</accession>
<comment type="caution">
    <text evidence="9">The sequence shown here is derived from an EMBL/GenBank/DDBJ whole genome shotgun (WGS) entry which is preliminary data.</text>
</comment>